<feature type="compositionally biased region" description="Low complexity" evidence="1">
    <location>
        <begin position="26"/>
        <end position="35"/>
    </location>
</feature>
<protein>
    <submittedName>
        <fullName evidence="2">Uncharacterized protein</fullName>
    </submittedName>
</protein>
<name>A0A5C6APZ5_9BACT</name>
<gene>
    <name evidence="2" type="ORF">Pla52n_45180</name>
</gene>
<evidence type="ECO:0000256" key="1">
    <source>
        <dbReference type="SAM" id="MobiDB-lite"/>
    </source>
</evidence>
<proteinExistence type="predicted"/>
<sequence length="42" mass="4686">MPLATDPKTTVFQDNHLWLAGVGSRSTDSASTDSAQYKLYRR</sequence>
<organism evidence="2 3">
    <name type="scientific">Stieleria varia</name>
    <dbReference type="NCBI Taxonomy" id="2528005"/>
    <lineage>
        <taxon>Bacteria</taxon>
        <taxon>Pseudomonadati</taxon>
        <taxon>Planctomycetota</taxon>
        <taxon>Planctomycetia</taxon>
        <taxon>Pirellulales</taxon>
        <taxon>Pirellulaceae</taxon>
        <taxon>Stieleria</taxon>
    </lineage>
</organism>
<reference evidence="2 3" key="1">
    <citation type="submission" date="2019-02" db="EMBL/GenBank/DDBJ databases">
        <title>Deep-cultivation of Planctomycetes and their phenomic and genomic characterization uncovers novel biology.</title>
        <authorList>
            <person name="Wiegand S."/>
            <person name="Jogler M."/>
            <person name="Boedeker C."/>
            <person name="Pinto D."/>
            <person name="Vollmers J."/>
            <person name="Rivas-Marin E."/>
            <person name="Kohn T."/>
            <person name="Peeters S.H."/>
            <person name="Heuer A."/>
            <person name="Rast P."/>
            <person name="Oberbeckmann S."/>
            <person name="Bunk B."/>
            <person name="Jeske O."/>
            <person name="Meyerdierks A."/>
            <person name="Storesund J.E."/>
            <person name="Kallscheuer N."/>
            <person name="Luecker S."/>
            <person name="Lage O.M."/>
            <person name="Pohl T."/>
            <person name="Merkel B.J."/>
            <person name="Hornburger P."/>
            <person name="Mueller R.-W."/>
            <person name="Bruemmer F."/>
            <person name="Labrenz M."/>
            <person name="Spormann A.M."/>
            <person name="Op Den Camp H."/>
            <person name="Overmann J."/>
            <person name="Amann R."/>
            <person name="Jetten M.S.M."/>
            <person name="Mascher T."/>
            <person name="Medema M.H."/>
            <person name="Devos D.P."/>
            <person name="Kaster A.-K."/>
            <person name="Ovreas L."/>
            <person name="Rohde M."/>
            <person name="Galperin M.Y."/>
            <person name="Jogler C."/>
        </authorList>
    </citation>
    <scope>NUCLEOTIDE SEQUENCE [LARGE SCALE GENOMIC DNA]</scope>
    <source>
        <strain evidence="2 3">Pla52n</strain>
    </source>
</reference>
<accession>A0A5C6APZ5</accession>
<feature type="region of interest" description="Disordered" evidence="1">
    <location>
        <begin position="23"/>
        <end position="42"/>
    </location>
</feature>
<dbReference type="Proteomes" id="UP000320176">
    <property type="component" value="Unassembled WGS sequence"/>
</dbReference>
<dbReference type="EMBL" id="SJPN01000005">
    <property type="protein sequence ID" value="TWU01146.1"/>
    <property type="molecule type" value="Genomic_DNA"/>
</dbReference>
<evidence type="ECO:0000313" key="2">
    <source>
        <dbReference type="EMBL" id="TWU01146.1"/>
    </source>
</evidence>
<dbReference type="AlphaFoldDB" id="A0A5C6APZ5"/>
<evidence type="ECO:0000313" key="3">
    <source>
        <dbReference type="Proteomes" id="UP000320176"/>
    </source>
</evidence>
<keyword evidence="3" id="KW-1185">Reference proteome</keyword>
<comment type="caution">
    <text evidence="2">The sequence shown here is derived from an EMBL/GenBank/DDBJ whole genome shotgun (WGS) entry which is preliminary data.</text>
</comment>